<reference evidence="5" key="1">
    <citation type="journal article" date="2020" name="Nature">
        <title>Giant virus diversity and host interactions through global metagenomics.</title>
        <authorList>
            <person name="Schulz F."/>
            <person name="Roux S."/>
            <person name="Paez-Espino D."/>
            <person name="Jungbluth S."/>
            <person name="Walsh D.A."/>
            <person name="Denef V.J."/>
            <person name="McMahon K.D."/>
            <person name="Konstantinidis K.T."/>
            <person name="Eloe-Fadrosh E.A."/>
            <person name="Kyrpides N.C."/>
            <person name="Woyke T."/>
        </authorList>
    </citation>
    <scope>NUCLEOTIDE SEQUENCE</scope>
    <source>
        <strain evidence="5">GVMAG-S-ERX555943-30</strain>
    </source>
</reference>
<dbReference type="GO" id="GO:0016817">
    <property type="term" value="F:hydrolase activity, acting on acid anhydrides"/>
    <property type="evidence" value="ECO:0007669"/>
    <property type="project" value="InterPro"/>
</dbReference>
<proteinExistence type="predicted"/>
<dbReference type="Pfam" id="PF19263">
    <property type="entry name" value="DUF5906"/>
    <property type="match status" value="1"/>
</dbReference>
<feature type="domain" description="SF3 helicase" evidence="4">
    <location>
        <begin position="669"/>
        <end position="833"/>
    </location>
</feature>
<dbReference type="Pfam" id="PF23162">
    <property type="entry name" value="AEP_C962R"/>
    <property type="match status" value="1"/>
</dbReference>
<protein>
    <recommendedName>
        <fullName evidence="4">SF3 helicase domain-containing protein</fullName>
    </recommendedName>
</protein>
<dbReference type="EMBL" id="MN738751">
    <property type="protein sequence ID" value="QHS83286.1"/>
    <property type="molecule type" value="Genomic_DNA"/>
</dbReference>
<dbReference type="InterPro" id="IPR045455">
    <property type="entry name" value="NrS-1_pol-like_helicase"/>
</dbReference>
<dbReference type="PANTHER" id="PTHR35372:SF2">
    <property type="entry name" value="SF3 HELICASE DOMAIN-CONTAINING PROTEIN"/>
    <property type="match status" value="1"/>
</dbReference>
<dbReference type="InterPro" id="IPR027417">
    <property type="entry name" value="P-loop_NTPase"/>
</dbReference>
<dbReference type="PROSITE" id="PS51206">
    <property type="entry name" value="SF3_HELICASE_1"/>
    <property type="match status" value="1"/>
</dbReference>
<dbReference type="InterPro" id="IPR014819">
    <property type="entry name" value="PriCT_2"/>
</dbReference>
<keyword evidence="1" id="KW-0547">Nucleotide-binding</keyword>
<organism evidence="5">
    <name type="scientific">viral metagenome</name>
    <dbReference type="NCBI Taxonomy" id="1070528"/>
    <lineage>
        <taxon>unclassified sequences</taxon>
        <taxon>metagenomes</taxon>
        <taxon>organismal metagenomes</taxon>
    </lineage>
</organism>
<sequence length="969" mass="111036">MDSCKIDGSDLGKNVSPYSIHMNSSKTTTKRKITTLKGFLDSHKAKDGDEITHTRIGDHKSKIYGGKYNIPDNDLEEFFTLYKKDIIDKKGKEYLTERQLENGPIAIDLDFHYDYEVDERQHTSAHIEEIVLNVCEHLKSMYCFDEESFKVFVFEKPDVNRVSDKKITKDGIHIIINISVDKVVSKYLRECMLRDFPDILAELPVNNVDGWEGVVDNSVMARNTGWQVYGSRKPNHKAYAISHIFEMNFDEDDGEFRCEELNVNEYTKNIDLMEISVRNKNCQKLTFKTAFIPQYEQLVKSSAPQALDVSPRSNPIQAFQSMGTFSFSTYDLIKINKKEELDKLYSNYLLYVESQATFNELRDIIPLTLALPGSYYENGSYEKWFRVGCALKNSCPDDNRNLLLPLWLKFSSQSSTFNYNTIPELVQNWDRTSVKESGKLLTHKSITYWAKNDNNAVYKEICNNSVRKQLYKVVNETLDDPSNTCGEAEITKLLHILKGEQFVCAGFSGYGTWYQIVNGRYIENDSGVNLRNYVMTGFRTLISAEIHSKMHTGGANISVSSKETKKTELGTLKNIYTKLGREPDAKKIMNTAKHLFYEENLGSKLDSNPELLCFKNGVFDFHEGCFREPRPDDYLSKCTNINYIELADEHAPIIREIETFLHQLFPENELYDYMFDFMACTLNGTSNGKNQKFNMWIGDGANGKSVLITLLEAVLGDYKVDVPTSLITEKRARVGQHSGELLDTKGARLAVINEPTKGEKINEGVMKQLTSNTDKVTARAMYKEHETFVPQCCWVLASNVLMEVGSNDHGTWRRIDAVPFKSLFTANPVKNDPLKPYQFPIDPEIINKFDDWKEVLASMLVKRVMQTKGIVKECSIVRESSNKYKQKQDAFSQFVAEKIIVEEGGKITKSELTTSYRIWHEQNIGTRPPPGRELFENLDKIHGRKPSETKWHNISLKYDNDDDDPDDDC</sequence>
<name>A0A6C0AUQ2_9ZZZZ</name>
<evidence type="ECO:0000256" key="3">
    <source>
        <dbReference type="ARBA" id="ARBA00022840"/>
    </source>
</evidence>
<dbReference type="InterPro" id="IPR006500">
    <property type="entry name" value="Helicase_put_C_phage/plasmid"/>
</dbReference>
<keyword evidence="2" id="KW-0378">Hydrolase</keyword>
<accession>A0A6C0AUQ2</accession>
<evidence type="ECO:0000256" key="1">
    <source>
        <dbReference type="ARBA" id="ARBA00022741"/>
    </source>
</evidence>
<dbReference type="InterPro" id="IPR014818">
    <property type="entry name" value="Phage/plasmid_primase_P4_C"/>
</dbReference>
<dbReference type="Gene3D" id="3.40.50.300">
    <property type="entry name" value="P-loop containing nucleotide triphosphate hydrolases"/>
    <property type="match status" value="1"/>
</dbReference>
<dbReference type="GO" id="GO:0005524">
    <property type="term" value="F:ATP binding"/>
    <property type="evidence" value="ECO:0007669"/>
    <property type="project" value="UniProtKB-KW"/>
</dbReference>
<dbReference type="Pfam" id="PF08707">
    <property type="entry name" value="PriCT_2"/>
    <property type="match status" value="1"/>
</dbReference>
<dbReference type="PANTHER" id="PTHR35372">
    <property type="entry name" value="ATP BINDING PROTEIN-RELATED"/>
    <property type="match status" value="1"/>
</dbReference>
<dbReference type="InterPro" id="IPR056443">
    <property type="entry name" value="AEP_C962R"/>
</dbReference>
<evidence type="ECO:0000259" key="4">
    <source>
        <dbReference type="PROSITE" id="PS51206"/>
    </source>
</evidence>
<keyword evidence="3" id="KW-0067">ATP-binding</keyword>
<dbReference type="InterPro" id="IPR051620">
    <property type="entry name" value="ORF904-like_C"/>
</dbReference>
<evidence type="ECO:0000313" key="5">
    <source>
        <dbReference type="EMBL" id="QHS83286.1"/>
    </source>
</evidence>
<dbReference type="AlphaFoldDB" id="A0A6C0AUQ2"/>
<dbReference type="NCBIfam" id="TIGR01613">
    <property type="entry name" value="primase_Cterm"/>
    <property type="match status" value="1"/>
</dbReference>
<dbReference type="InterPro" id="IPR014015">
    <property type="entry name" value="Helicase_SF3_DNA-vir"/>
</dbReference>
<dbReference type="Pfam" id="PF08706">
    <property type="entry name" value="D5_N"/>
    <property type="match status" value="1"/>
</dbReference>
<evidence type="ECO:0000256" key="2">
    <source>
        <dbReference type="ARBA" id="ARBA00022801"/>
    </source>
</evidence>